<feature type="region of interest" description="Disordered" evidence="1">
    <location>
        <begin position="669"/>
        <end position="693"/>
    </location>
</feature>
<name>A0A8H3F2H7_9LECA</name>
<feature type="region of interest" description="Disordered" evidence="1">
    <location>
        <begin position="734"/>
        <end position="819"/>
    </location>
</feature>
<feature type="region of interest" description="Disordered" evidence="1">
    <location>
        <begin position="1"/>
        <end position="49"/>
    </location>
</feature>
<feature type="region of interest" description="Disordered" evidence="1">
    <location>
        <begin position="994"/>
        <end position="1092"/>
    </location>
</feature>
<gene>
    <name evidence="2" type="ORF">IMSHALPRED_002713</name>
</gene>
<feature type="compositionally biased region" description="Basic residues" evidence="1">
    <location>
        <begin position="795"/>
        <end position="807"/>
    </location>
</feature>
<proteinExistence type="predicted"/>
<dbReference type="Proteomes" id="UP000664534">
    <property type="component" value="Unassembled WGS sequence"/>
</dbReference>
<feature type="compositionally biased region" description="Low complexity" evidence="1">
    <location>
        <begin position="121"/>
        <end position="141"/>
    </location>
</feature>
<evidence type="ECO:0000256" key="1">
    <source>
        <dbReference type="SAM" id="MobiDB-lite"/>
    </source>
</evidence>
<feature type="region of interest" description="Disordered" evidence="1">
    <location>
        <begin position="435"/>
        <end position="456"/>
    </location>
</feature>
<feature type="region of interest" description="Disordered" evidence="1">
    <location>
        <begin position="107"/>
        <end position="150"/>
    </location>
</feature>
<dbReference type="AlphaFoldDB" id="A0A8H3F2H7"/>
<feature type="region of interest" description="Disordered" evidence="1">
    <location>
        <begin position="919"/>
        <end position="949"/>
    </location>
</feature>
<feature type="compositionally biased region" description="Polar residues" evidence="1">
    <location>
        <begin position="20"/>
        <end position="43"/>
    </location>
</feature>
<feature type="region of interest" description="Disordered" evidence="1">
    <location>
        <begin position="286"/>
        <end position="361"/>
    </location>
</feature>
<feature type="compositionally biased region" description="Polar residues" evidence="1">
    <location>
        <begin position="1171"/>
        <end position="1181"/>
    </location>
</feature>
<organism evidence="2 3">
    <name type="scientific">Imshaugia aleurites</name>
    <dbReference type="NCBI Taxonomy" id="172621"/>
    <lineage>
        <taxon>Eukaryota</taxon>
        <taxon>Fungi</taxon>
        <taxon>Dikarya</taxon>
        <taxon>Ascomycota</taxon>
        <taxon>Pezizomycotina</taxon>
        <taxon>Lecanoromycetes</taxon>
        <taxon>OSLEUM clade</taxon>
        <taxon>Lecanoromycetidae</taxon>
        <taxon>Lecanorales</taxon>
        <taxon>Lecanorineae</taxon>
        <taxon>Parmeliaceae</taxon>
        <taxon>Imshaugia</taxon>
    </lineage>
</organism>
<sequence>MGDSSNFDLTPRRLSKPRTNKSSSNLLGEQPTTPSSPHNSSDQDYFGGDAVVVNSHGECRSRSKSRGRIRAYLYGSSHDVIQTSSDDEEAPTGIAGAARDVRKRLSRTGSSIMPLQSAKASATRLSNSSSSGLLSTRSTESQAVDPEESAMVADQIKQRAYHDSLAAQNHVSTPVDEDRHVDSFMAPLRRKSLYTPGIATRNASDILQKPPKPPTDHDYYYDPSRPEVSPLSHLATLTVSEDGRSTPCDLQYLQLGGLRLGTLRVTNGISSLPPGDETTNLACRSATPESKTHDEYYTASEGSMTEDWDHATPLAPRDSSPLKYESKIDASIRTDNQVPSSPDMSLPFERESSKESFPFSRQTADQAARVEKGAKNQSTPFRMERLGDILLLEEGTSNESSPLKQGLFKACPVEAVKPNRPLVFEDESCDSSLRQMGSSVEGRKPNECLPFGETSPNGASGIADEYIAELDGSPFSYPSLEDMRKLMPQPQHPGEETWRSFIDDAEVQHAGNGSGSREDALRKLTVNGNSPSTRQPESLSVLSTQPLKYSAALEIPQADSGYSSYASLTAASAHEACIDAGSELTPYTKALASPPPQAVETVRSSARSSFRVPTRKLQKQRPKSQPPPVNIIPGFHELTDANIPRIPSIIAMRHVNRLSQFPLLEHTFPSSQHTTADRTFSPTQTRDAPFRFPSPANALEAASAPPRPLPTPSSKPRANTIVLEEDEWGASDLVRNPSWSDFGGGRRRKEQKKLAKEENGIEKRLQKEEKEFGRRLQKDRKDLEKQIKKDENKQRSTRSRSASRTRARSSEGQSRDDTPVKIADFGSVVEVGYLGKNPYDIAASTYANQQNTRNWHPHQISTARPNSLSGARFRAQSMFSDMPSVPALAAVDLKTHNLEWARDRQRSHSSSAARAELFNNGIPGRLRRPKMTEDTPPVPALPSAKQVKQREQDIIRSRPHSMIVEVPVPTPTSGGNEGLKAVPYPSESDASVINRQKKGGLVPDLWSNGSLERKIPKTSERSRQQPNNSTSEIDDTMSANDKVWGTESQAWSQRRKSAGEALLRNQNSDVLDNQEGAKPTPLYERNERPTSMTRAVTSGSYQAFMPTPSHLGPFPNPLALHPQPAAQHATSTPNTSASRNQSSSQQTQRPGYTPLASPPRPSMFSLPTPPQRNAQTQSFQIQRKRVGSGSSIIRAETAMGSSRHPAVLV</sequence>
<protein>
    <submittedName>
        <fullName evidence="2">Uncharacterized protein</fullName>
    </submittedName>
</protein>
<feature type="compositionally biased region" description="Polar residues" evidence="1">
    <location>
        <begin position="333"/>
        <end position="343"/>
    </location>
</feature>
<dbReference type="CDD" id="cd22265">
    <property type="entry name" value="UDM1_RNF168"/>
    <property type="match status" value="1"/>
</dbReference>
<evidence type="ECO:0000313" key="3">
    <source>
        <dbReference type="Proteomes" id="UP000664534"/>
    </source>
</evidence>
<feature type="region of interest" description="Disordered" evidence="1">
    <location>
        <begin position="591"/>
        <end position="632"/>
    </location>
</feature>
<feature type="compositionally biased region" description="Basic and acidic residues" evidence="1">
    <location>
        <begin position="752"/>
        <end position="794"/>
    </location>
</feature>
<dbReference type="EMBL" id="CAJPDT010000015">
    <property type="protein sequence ID" value="CAF9915839.1"/>
    <property type="molecule type" value="Genomic_DNA"/>
</dbReference>
<reference evidence="2" key="1">
    <citation type="submission" date="2021-03" db="EMBL/GenBank/DDBJ databases">
        <authorList>
            <person name="Tagirdzhanova G."/>
        </authorList>
    </citation>
    <scope>NUCLEOTIDE SEQUENCE</scope>
</reference>
<feature type="region of interest" description="Disordered" evidence="1">
    <location>
        <begin position="698"/>
        <end position="717"/>
    </location>
</feature>
<dbReference type="OrthoDB" id="5341904at2759"/>
<feature type="region of interest" description="Disordered" evidence="1">
    <location>
        <begin position="965"/>
        <end position="984"/>
    </location>
</feature>
<feature type="compositionally biased region" description="Polar residues" evidence="1">
    <location>
        <begin position="107"/>
        <end position="120"/>
    </location>
</feature>
<comment type="caution">
    <text evidence="2">The sequence shown here is derived from an EMBL/GenBank/DDBJ whole genome shotgun (WGS) entry which is preliminary data.</text>
</comment>
<feature type="compositionally biased region" description="Low complexity" evidence="1">
    <location>
        <begin position="1134"/>
        <end position="1149"/>
    </location>
</feature>
<evidence type="ECO:0000313" key="2">
    <source>
        <dbReference type="EMBL" id="CAF9915839.1"/>
    </source>
</evidence>
<keyword evidence="3" id="KW-1185">Reference proteome</keyword>
<feature type="compositionally biased region" description="Polar residues" evidence="1">
    <location>
        <begin position="669"/>
        <end position="686"/>
    </location>
</feature>
<accession>A0A8H3F2H7</accession>
<feature type="compositionally biased region" description="Basic and acidic residues" evidence="1">
    <location>
        <begin position="1011"/>
        <end position="1023"/>
    </location>
</feature>
<feature type="compositionally biased region" description="Basic residues" evidence="1">
    <location>
        <begin position="613"/>
        <end position="622"/>
    </location>
</feature>
<feature type="region of interest" description="Disordered" evidence="1">
    <location>
        <begin position="1106"/>
        <end position="1188"/>
    </location>
</feature>